<evidence type="ECO:0000256" key="7">
    <source>
        <dbReference type="ARBA" id="ARBA00023136"/>
    </source>
</evidence>
<evidence type="ECO:0000256" key="5">
    <source>
        <dbReference type="ARBA" id="ARBA00022725"/>
    </source>
</evidence>
<keyword evidence="6 10" id="KW-1133">Transmembrane helix</keyword>
<keyword evidence="4 10" id="KW-0812">Transmembrane</keyword>
<evidence type="ECO:0000256" key="6">
    <source>
        <dbReference type="ARBA" id="ARBA00022989"/>
    </source>
</evidence>
<dbReference type="GO" id="GO:0007165">
    <property type="term" value="P:signal transduction"/>
    <property type="evidence" value="ECO:0007669"/>
    <property type="project" value="UniProtKB-KW"/>
</dbReference>
<sequence>MAPVARKQLSIKLTRFFLRVVGFWVSTTPKQKLFLDIALTYSSIMVVFAIGVLTMDLYYSRDDFYELAYSLTNIITMMMVLFKFFTFAFEREKFIDLIKYSKENFWDAEYDEFGNKVLEECEKKCVLFVFTFTTFAQGTAWSYMITPIIDNIGRNETDRKFPFNIWLDIVPYSRTPYFEILFFIEALSLYHSGICYFCFDNLLCILNIHVTGQFRILNHRFETLCDVRTKQESCETEKLEANTEKYLRDSRSSLKKLEECIKQHQSLIRFVDEIEAVYRLIILGQVLLFSILICLVSYQAFLVGGPLTRRIIFLAHSSGTFTQLFMFTLTCHELRDGSIEVADAIYKSRWHLLPGNNVFTRKLRKNLILILMRTRRPCCLTAFGFFPITLETFMTINSTAVSYLTLLRQSAE</sequence>
<keyword evidence="8 10" id="KW-0675">Receptor</keyword>
<dbReference type="PANTHER" id="PTHR21137">
    <property type="entry name" value="ODORANT RECEPTOR"/>
    <property type="match status" value="1"/>
</dbReference>
<feature type="transmembrane region" description="Helical" evidence="10">
    <location>
        <begin position="33"/>
        <end position="55"/>
    </location>
</feature>
<comment type="subcellular location">
    <subcellularLocation>
        <location evidence="1 10">Cell membrane</location>
        <topology evidence="1 10">Multi-pass membrane protein</topology>
    </subcellularLocation>
</comment>
<evidence type="ECO:0000256" key="3">
    <source>
        <dbReference type="ARBA" id="ARBA00022606"/>
    </source>
</evidence>
<comment type="similarity">
    <text evidence="10">Belongs to the insect chemoreceptor superfamily. Heteromeric odorant receptor channel (TC 1.A.69) family.</text>
</comment>
<dbReference type="GO" id="GO:0005549">
    <property type="term" value="F:odorant binding"/>
    <property type="evidence" value="ECO:0007669"/>
    <property type="project" value="InterPro"/>
</dbReference>
<organism evidence="11">
    <name type="scientific">Campoletis chlorideae</name>
    <dbReference type="NCBI Taxonomy" id="219166"/>
    <lineage>
        <taxon>Eukaryota</taxon>
        <taxon>Metazoa</taxon>
        <taxon>Ecdysozoa</taxon>
        <taxon>Arthropoda</taxon>
        <taxon>Hexapoda</taxon>
        <taxon>Insecta</taxon>
        <taxon>Pterygota</taxon>
        <taxon>Neoptera</taxon>
        <taxon>Endopterygota</taxon>
        <taxon>Hymenoptera</taxon>
        <taxon>Apocrita</taxon>
        <taxon>Ichneumonoidea</taxon>
        <taxon>Ichneumonidae</taxon>
        <taxon>Campopleginae</taxon>
        <taxon>Dusona group</taxon>
        <taxon>Campoletis</taxon>
    </lineage>
</organism>
<evidence type="ECO:0000256" key="4">
    <source>
        <dbReference type="ARBA" id="ARBA00022692"/>
    </source>
</evidence>
<reference evidence="11" key="1">
    <citation type="journal article" date="2018" name="Insect Mol. Biol.">
        <title>An odorant receptor mediates the attractiveness of cis-jasmone to Campoletis chlorideae, the endoparasitoid of Helicoverpa armigera.</title>
        <authorList>
            <person name="Sun Y.L."/>
            <person name="Dong J.F."/>
            <person name="Ning C."/>
            <person name="Ding P.P."/>
            <person name="Huang L.Q."/>
            <person name="Sun J.G."/>
            <person name="Wang C.Z."/>
        </authorList>
    </citation>
    <scope>NUCLEOTIDE SEQUENCE</scope>
    <source>
        <strain evidence="11">CchlOR32</strain>
    </source>
</reference>
<dbReference type="Pfam" id="PF02949">
    <property type="entry name" value="7tm_6"/>
    <property type="match status" value="1"/>
</dbReference>
<keyword evidence="9 10" id="KW-0807">Transducer</keyword>
<dbReference type="EMBL" id="MG859326">
    <property type="protein sequence ID" value="AXM05154.1"/>
    <property type="molecule type" value="mRNA"/>
</dbReference>
<dbReference type="PANTHER" id="PTHR21137:SF35">
    <property type="entry name" value="ODORANT RECEPTOR 19A-RELATED"/>
    <property type="match status" value="1"/>
</dbReference>
<dbReference type="AlphaFoldDB" id="A0A346D3Y4"/>
<name>A0A346D3Y4_9HYME</name>
<evidence type="ECO:0000256" key="8">
    <source>
        <dbReference type="ARBA" id="ARBA00023170"/>
    </source>
</evidence>
<reference evidence="11" key="2">
    <citation type="submission" date="2018-01" db="EMBL/GenBank/DDBJ databases">
        <authorList>
            <person name="Gaut B.S."/>
            <person name="Morton B.R."/>
            <person name="Clegg M.T."/>
            <person name="Duvall M.R."/>
        </authorList>
    </citation>
    <scope>NUCLEOTIDE SEQUENCE</scope>
    <source>
        <strain evidence="11">CchlOR32</strain>
    </source>
</reference>
<evidence type="ECO:0000313" key="11">
    <source>
        <dbReference type="EMBL" id="AXM05154.1"/>
    </source>
</evidence>
<evidence type="ECO:0000256" key="1">
    <source>
        <dbReference type="ARBA" id="ARBA00004651"/>
    </source>
</evidence>
<keyword evidence="3 10" id="KW-0716">Sensory transduction</keyword>
<protein>
    <recommendedName>
        <fullName evidence="10">Odorant receptor</fullName>
    </recommendedName>
</protein>
<proteinExistence type="evidence at transcript level"/>
<dbReference type="GO" id="GO:0005886">
    <property type="term" value="C:plasma membrane"/>
    <property type="evidence" value="ECO:0007669"/>
    <property type="project" value="UniProtKB-SubCell"/>
</dbReference>
<keyword evidence="7 10" id="KW-0472">Membrane</keyword>
<feature type="transmembrane region" description="Helical" evidence="10">
    <location>
        <begin position="67"/>
        <end position="89"/>
    </location>
</feature>
<evidence type="ECO:0000256" key="10">
    <source>
        <dbReference type="RuleBase" id="RU351113"/>
    </source>
</evidence>
<keyword evidence="5 10" id="KW-0552">Olfaction</keyword>
<comment type="caution">
    <text evidence="10">Lacks conserved residue(s) required for the propagation of feature annotation.</text>
</comment>
<evidence type="ECO:0000256" key="2">
    <source>
        <dbReference type="ARBA" id="ARBA00022475"/>
    </source>
</evidence>
<evidence type="ECO:0000256" key="9">
    <source>
        <dbReference type="ARBA" id="ARBA00023224"/>
    </source>
</evidence>
<dbReference type="GO" id="GO:0004984">
    <property type="term" value="F:olfactory receptor activity"/>
    <property type="evidence" value="ECO:0007669"/>
    <property type="project" value="InterPro"/>
</dbReference>
<keyword evidence="2" id="KW-1003">Cell membrane</keyword>
<accession>A0A346D3Y4</accession>
<feature type="transmembrane region" description="Helical" evidence="10">
    <location>
        <begin position="276"/>
        <end position="298"/>
    </location>
</feature>
<dbReference type="InterPro" id="IPR004117">
    <property type="entry name" value="7tm6_olfct_rcpt"/>
</dbReference>